<organism evidence="1">
    <name type="scientific">Arion vulgaris</name>
    <dbReference type="NCBI Taxonomy" id="1028688"/>
    <lineage>
        <taxon>Eukaryota</taxon>
        <taxon>Metazoa</taxon>
        <taxon>Spiralia</taxon>
        <taxon>Lophotrochozoa</taxon>
        <taxon>Mollusca</taxon>
        <taxon>Gastropoda</taxon>
        <taxon>Heterobranchia</taxon>
        <taxon>Euthyneura</taxon>
        <taxon>Panpulmonata</taxon>
        <taxon>Eupulmonata</taxon>
        <taxon>Stylommatophora</taxon>
        <taxon>Helicina</taxon>
        <taxon>Arionoidea</taxon>
        <taxon>Arionidae</taxon>
        <taxon>Arion</taxon>
    </lineage>
</organism>
<dbReference type="EMBL" id="HACG01005890">
    <property type="protein sequence ID" value="CEK52755.1"/>
    <property type="molecule type" value="Transcribed_RNA"/>
</dbReference>
<sequence length="49" mass="5532">MCYTRARGGDNVPGMLYNNCETFHSWCKLILQAMLKTDLASYVSQCQGL</sequence>
<feature type="non-terminal residue" evidence="1">
    <location>
        <position position="49"/>
    </location>
</feature>
<protein>
    <submittedName>
        <fullName evidence="1">Uncharacterized protein</fullName>
    </submittedName>
</protein>
<gene>
    <name evidence="1" type="primary">ORF17918</name>
</gene>
<reference evidence="1" key="1">
    <citation type="submission" date="2014-12" db="EMBL/GenBank/DDBJ databases">
        <title>Insight into the proteome of Arion vulgaris.</title>
        <authorList>
            <person name="Aradska J."/>
            <person name="Bulat T."/>
            <person name="Smidak R."/>
            <person name="Sarate P."/>
            <person name="Gangsoo J."/>
            <person name="Sialana F."/>
            <person name="Bilban M."/>
            <person name="Lubec G."/>
        </authorList>
    </citation>
    <scope>NUCLEOTIDE SEQUENCE</scope>
    <source>
        <tissue evidence="1">Skin</tissue>
    </source>
</reference>
<name>A0A0B6YB92_9EUPU</name>
<dbReference type="AlphaFoldDB" id="A0A0B6YB92"/>
<evidence type="ECO:0000313" key="1">
    <source>
        <dbReference type="EMBL" id="CEK52755.1"/>
    </source>
</evidence>
<proteinExistence type="predicted"/>
<accession>A0A0B6YB92</accession>